<evidence type="ECO:0000313" key="6">
    <source>
        <dbReference type="Proteomes" id="UP000713479"/>
    </source>
</evidence>
<dbReference type="Gene3D" id="1.10.10.10">
    <property type="entry name" value="Winged helix-like DNA-binding domain superfamily/Winged helix DNA-binding domain"/>
    <property type="match status" value="1"/>
</dbReference>
<evidence type="ECO:0000256" key="2">
    <source>
        <dbReference type="ARBA" id="ARBA00023125"/>
    </source>
</evidence>
<sequence length="144" mass="17355">MIKKYININNNRKFIMTFFDFDVTYCPVELSLQLINRKWVIQIIRDMFFGKKRFSEFKEGKPELTNKALSRCLRYMEGEGLIEKITDEEDKRVNYYILTEKGRSLNRLIYDLVVFTLDNDDDPTHYSEKTKEETKQIFREKLGV</sequence>
<proteinExistence type="predicted"/>
<dbReference type="Pfam" id="PF01638">
    <property type="entry name" value="HxlR"/>
    <property type="match status" value="1"/>
</dbReference>
<dbReference type="Proteomes" id="UP000713479">
    <property type="component" value="Unassembled WGS sequence"/>
</dbReference>
<organism evidence="5 6">
    <name type="scientific">Methanobrevibacter millerae</name>
    <dbReference type="NCBI Taxonomy" id="230361"/>
    <lineage>
        <taxon>Archaea</taxon>
        <taxon>Methanobacteriati</taxon>
        <taxon>Methanobacteriota</taxon>
        <taxon>Methanomada group</taxon>
        <taxon>Methanobacteria</taxon>
        <taxon>Methanobacteriales</taxon>
        <taxon>Methanobacteriaceae</taxon>
        <taxon>Methanobrevibacter</taxon>
    </lineage>
</organism>
<name>A0A8T3VI88_9EURY</name>
<dbReference type="InterPro" id="IPR023187">
    <property type="entry name" value="Tscrpt_reg_MarR-type_CS"/>
</dbReference>
<dbReference type="InterPro" id="IPR036388">
    <property type="entry name" value="WH-like_DNA-bd_sf"/>
</dbReference>
<dbReference type="PANTHER" id="PTHR33204">
    <property type="entry name" value="TRANSCRIPTIONAL REGULATOR, MARR FAMILY"/>
    <property type="match status" value="1"/>
</dbReference>
<dbReference type="PROSITE" id="PS51118">
    <property type="entry name" value="HTH_HXLR"/>
    <property type="match status" value="1"/>
</dbReference>
<dbReference type="AlphaFoldDB" id="A0A8T3VI88"/>
<dbReference type="InterPro" id="IPR002577">
    <property type="entry name" value="HTH_HxlR"/>
</dbReference>
<evidence type="ECO:0000313" key="5">
    <source>
        <dbReference type="EMBL" id="MBE6510903.1"/>
    </source>
</evidence>
<comment type="caution">
    <text evidence="5">The sequence shown here is derived from an EMBL/GenBank/DDBJ whole genome shotgun (WGS) entry which is preliminary data.</text>
</comment>
<dbReference type="GO" id="GO:0003677">
    <property type="term" value="F:DNA binding"/>
    <property type="evidence" value="ECO:0007669"/>
    <property type="project" value="UniProtKB-KW"/>
</dbReference>
<dbReference type="SUPFAM" id="SSF46785">
    <property type="entry name" value="Winged helix' DNA-binding domain"/>
    <property type="match status" value="1"/>
</dbReference>
<feature type="domain" description="HTH hxlR-type" evidence="4">
    <location>
        <begin position="26"/>
        <end position="124"/>
    </location>
</feature>
<dbReference type="EMBL" id="SUTF01000007">
    <property type="protein sequence ID" value="MBE6510903.1"/>
    <property type="molecule type" value="Genomic_DNA"/>
</dbReference>
<reference evidence="5" key="1">
    <citation type="submission" date="2019-04" db="EMBL/GenBank/DDBJ databases">
        <title>Evolution of Biomass-Degrading Anaerobic Consortia Revealed by Metagenomics.</title>
        <authorList>
            <person name="Peng X."/>
        </authorList>
    </citation>
    <scope>NUCLEOTIDE SEQUENCE</scope>
    <source>
        <strain evidence="5">SIG13</strain>
    </source>
</reference>
<evidence type="ECO:0000259" key="4">
    <source>
        <dbReference type="PROSITE" id="PS51118"/>
    </source>
</evidence>
<keyword evidence="1" id="KW-0805">Transcription regulation</keyword>
<dbReference type="PANTHER" id="PTHR33204:SF18">
    <property type="entry name" value="TRANSCRIPTIONAL REGULATORY PROTEIN"/>
    <property type="match status" value="1"/>
</dbReference>
<keyword evidence="3" id="KW-0804">Transcription</keyword>
<dbReference type="PROSITE" id="PS01117">
    <property type="entry name" value="HTH_MARR_1"/>
    <property type="match status" value="1"/>
</dbReference>
<keyword evidence="2" id="KW-0238">DNA-binding</keyword>
<dbReference type="InterPro" id="IPR036390">
    <property type="entry name" value="WH_DNA-bd_sf"/>
</dbReference>
<gene>
    <name evidence="5" type="ORF">E7Z74_06520</name>
</gene>
<protein>
    <submittedName>
        <fullName evidence="5">Helix-turn-helix transcriptional regulator</fullName>
    </submittedName>
</protein>
<accession>A0A8T3VI88</accession>
<evidence type="ECO:0000256" key="3">
    <source>
        <dbReference type="ARBA" id="ARBA00023163"/>
    </source>
</evidence>
<evidence type="ECO:0000256" key="1">
    <source>
        <dbReference type="ARBA" id="ARBA00023015"/>
    </source>
</evidence>